<feature type="domain" description="Bowman-Birk serine protease inhibitors family" evidence="7">
    <location>
        <begin position="131"/>
        <end position="187"/>
    </location>
</feature>
<evidence type="ECO:0000313" key="8">
    <source>
        <dbReference type="EMBL" id="BAF03799.1"/>
    </source>
</evidence>
<evidence type="ECO:0000313" key="9">
    <source>
        <dbReference type="Proteomes" id="UP000000763"/>
    </source>
</evidence>
<name>A0A0P0UXY1_ORYSJ</name>
<dbReference type="KEGG" id="osa:4325998"/>
<evidence type="ECO:0000256" key="4">
    <source>
        <dbReference type="ARBA" id="ARBA00023157"/>
    </source>
</evidence>
<evidence type="ECO:0000256" key="5">
    <source>
        <dbReference type="RuleBase" id="RU003856"/>
    </source>
</evidence>
<dbReference type="GO" id="GO:0004867">
    <property type="term" value="F:serine-type endopeptidase inhibitor activity"/>
    <property type="evidence" value="ECO:0007669"/>
    <property type="project" value="UniProtKB-KW"/>
</dbReference>
<dbReference type="GO" id="GO:0005576">
    <property type="term" value="C:extracellular region"/>
    <property type="evidence" value="ECO:0007669"/>
    <property type="project" value="InterPro"/>
</dbReference>
<keyword evidence="3 5" id="KW-0722">Serine protease inhibitor</keyword>
<dbReference type="CDD" id="cd00023">
    <property type="entry name" value="BBI"/>
    <property type="match status" value="1"/>
</dbReference>
<sequence>MKMKRTMAATSILFFFLAGLAAAHGSTADDTTTTTTNTIRLPIDGAVAARRRTRPWKCCDNIVRLPERINPPFWQCDDELEPGQCFRQCEACRDPPGRPFPGRPLICDDVFWGDDPGTSCAPSSEWPWGPCCDIAVCTKSLPPICHCSDEVESCAAACGQCEMVDSWSWRPLFVCRDSFTGDPGPRCTPEMHN</sequence>
<comment type="similarity">
    <text evidence="1 5">Belongs to the Bowman-Birk serine protease inhibitor family.</text>
</comment>
<evidence type="ECO:0000256" key="6">
    <source>
        <dbReference type="SAM" id="SignalP"/>
    </source>
</evidence>
<evidence type="ECO:0000256" key="2">
    <source>
        <dbReference type="ARBA" id="ARBA00022690"/>
    </source>
</evidence>
<dbReference type="PANTHER" id="PTHR33479">
    <property type="entry name" value="BOWMAN-BIRK TYPE BRAN TRYPSIN INHIBITOR"/>
    <property type="match status" value="1"/>
</dbReference>
<dbReference type="PANTHER" id="PTHR33479:SF22">
    <property type="entry name" value="BOWMAN-BIRK TYPE BRAN TRYPSIN INHIBITOR"/>
    <property type="match status" value="1"/>
</dbReference>
<dbReference type="SMR" id="A0A0P0UXY1"/>
<evidence type="ECO:0000259" key="7">
    <source>
        <dbReference type="SMART" id="SM00269"/>
    </source>
</evidence>
<keyword evidence="6" id="KW-0732">Signal</keyword>
<dbReference type="SMART" id="SM00269">
    <property type="entry name" value="BowB"/>
    <property type="match status" value="2"/>
</dbReference>
<feature type="domain" description="Bowman-Birk serine protease inhibitors family" evidence="7">
    <location>
        <begin position="58"/>
        <end position="120"/>
    </location>
</feature>
<reference evidence="8 9" key="1">
    <citation type="journal article" date="2005" name="Nature">
        <title>The map-based sequence of the rice genome.</title>
        <authorList>
            <consortium name="International rice genome sequencing project (IRGSP)"/>
            <person name="Matsumoto T."/>
            <person name="Wu J."/>
            <person name="Kanamori H."/>
            <person name="Katayose Y."/>
            <person name="Fujisawa M."/>
            <person name="Namiki N."/>
            <person name="Mizuno H."/>
            <person name="Yamamoto K."/>
            <person name="Antonio B.A."/>
            <person name="Baba T."/>
            <person name="Sakata K."/>
            <person name="Nagamura Y."/>
            <person name="Aoki H."/>
            <person name="Arikawa K."/>
            <person name="Arita K."/>
            <person name="Bito T."/>
            <person name="Chiden Y."/>
            <person name="Fujitsuka N."/>
            <person name="Fukunaka R."/>
            <person name="Hamada M."/>
            <person name="Harada C."/>
            <person name="Hayashi A."/>
            <person name="Hijishita S."/>
            <person name="Honda M."/>
            <person name="Hosokawa S."/>
            <person name="Ichikawa Y."/>
            <person name="Idonuma A."/>
            <person name="Iijima M."/>
            <person name="Ikeda M."/>
            <person name="Ikeno M."/>
            <person name="Ito K."/>
            <person name="Ito S."/>
            <person name="Ito T."/>
            <person name="Ito Y."/>
            <person name="Ito Y."/>
            <person name="Iwabuchi A."/>
            <person name="Kamiya K."/>
            <person name="Karasawa W."/>
            <person name="Kurita K."/>
            <person name="Katagiri S."/>
            <person name="Kikuta A."/>
            <person name="Kobayashi H."/>
            <person name="Kobayashi N."/>
            <person name="Machita K."/>
            <person name="Maehara T."/>
            <person name="Masukawa M."/>
            <person name="Mizubayashi T."/>
            <person name="Mukai Y."/>
            <person name="Nagasaki H."/>
            <person name="Nagata Y."/>
            <person name="Naito S."/>
            <person name="Nakashima M."/>
            <person name="Nakama Y."/>
            <person name="Nakamichi Y."/>
            <person name="Nakamura M."/>
            <person name="Meguro A."/>
            <person name="Negishi M."/>
            <person name="Ohta I."/>
            <person name="Ohta T."/>
            <person name="Okamoto M."/>
            <person name="Ono N."/>
            <person name="Saji S."/>
            <person name="Sakaguchi M."/>
            <person name="Sakai K."/>
            <person name="Shibata M."/>
            <person name="Shimokawa T."/>
            <person name="Song J."/>
            <person name="Takazaki Y."/>
            <person name="Terasawa K."/>
            <person name="Tsugane M."/>
            <person name="Tsuji K."/>
            <person name="Ueda S."/>
            <person name="Waki K."/>
            <person name="Yamagata H."/>
            <person name="Yamamoto M."/>
            <person name="Yamamoto S."/>
            <person name="Yamane H."/>
            <person name="Yoshiki S."/>
            <person name="Yoshihara R."/>
            <person name="Yukawa K."/>
            <person name="Zhong H."/>
            <person name="Yano M."/>
            <person name="Yuan Q."/>
            <person name="Ouyang S."/>
            <person name="Liu J."/>
            <person name="Jones K.M."/>
            <person name="Gansberger K."/>
            <person name="Moffat K."/>
            <person name="Hill J."/>
            <person name="Bera J."/>
            <person name="Fadrosh D."/>
            <person name="Jin S."/>
            <person name="Johri S."/>
            <person name="Kim M."/>
            <person name="Overton L."/>
            <person name="Reardon M."/>
            <person name="Tsitrin T."/>
            <person name="Vuong H."/>
            <person name="Weaver B."/>
            <person name="Ciecko A."/>
            <person name="Tallon L."/>
            <person name="Jackson J."/>
            <person name="Pai G."/>
            <person name="Aken S.V."/>
            <person name="Utterback T."/>
            <person name="Reidmuller S."/>
            <person name="Feldblyum T."/>
            <person name="Hsiao J."/>
            <person name="Zismann V."/>
            <person name="Iobst S."/>
            <person name="de Vazeille A.R."/>
            <person name="Buell C.R."/>
            <person name="Ying K."/>
            <person name="Li Y."/>
            <person name="Lu T."/>
            <person name="Huang Y."/>
            <person name="Zhao Q."/>
            <person name="Feng Q."/>
            <person name="Zhang L."/>
            <person name="Zhu J."/>
            <person name="Weng Q."/>
            <person name="Mu J."/>
            <person name="Lu Y."/>
            <person name="Fan D."/>
            <person name="Liu Y."/>
            <person name="Guan J."/>
            <person name="Zhang Y."/>
            <person name="Yu S."/>
            <person name="Liu X."/>
            <person name="Zhang Y."/>
            <person name="Hong G."/>
            <person name="Han B."/>
            <person name="Choisne N."/>
            <person name="Demange N."/>
            <person name="Orjeda G."/>
            <person name="Samain S."/>
            <person name="Cattolico L."/>
            <person name="Pelletier E."/>
            <person name="Couloux A."/>
            <person name="Segurens B."/>
            <person name="Wincker P."/>
            <person name="D'Hont A."/>
            <person name="Scarpelli C."/>
            <person name="Weissenbach J."/>
            <person name="Salanoubat M."/>
            <person name="Quetier F."/>
            <person name="Yu Y."/>
            <person name="Kim H.R."/>
            <person name="Rambo T."/>
            <person name="Currie J."/>
            <person name="Collura K."/>
            <person name="Luo M."/>
            <person name="Yang T."/>
            <person name="Ammiraju J.S.S."/>
            <person name="Engler F."/>
            <person name="Soderlund C."/>
            <person name="Wing R.A."/>
            <person name="Palmer L.E."/>
            <person name="de la Bastide M."/>
            <person name="Spiegel L."/>
            <person name="Nascimento L."/>
            <person name="Zutavern T."/>
            <person name="O'Shaughnessy A."/>
            <person name="Dike S."/>
            <person name="Dedhia N."/>
            <person name="Preston R."/>
            <person name="Balija V."/>
            <person name="McCombie W.R."/>
            <person name="Chow T."/>
            <person name="Chen H."/>
            <person name="Chung M."/>
            <person name="Chen C."/>
            <person name="Shaw J."/>
            <person name="Wu H."/>
            <person name="Hsiao K."/>
            <person name="Chao Y."/>
            <person name="Chu M."/>
            <person name="Cheng C."/>
            <person name="Hour A."/>
            <person name="Lee P."/>
            <person name="Lin S."/>
            <person name="Lin Y."/>
            <person name="Liou J."/>
            <person name="Liu S."/>
            <person name="Hsing Y."/>
            <person name="Raghuvanshi S."/>
            <person name="Mohanty A."/>
            <person name="Bharti A.K."/>
            <person name="Gaur A."/>
            <person name="Gupta V."/>
            <person name="Kumar D."/>
            <person name="Ravi V."/>
            <person name="Vij S."/>
            <person name="Kapur A."/>
            <person name="Khurana P."/>
            <person name="Khurana P."/>
            <person name="Khurana J.P."/>
            <person name="Tyagi A.K."/>
            <person name="Gaikwad K."/>
            <person name="Singh A."/>
            <person name="Dalal V."/>
            <person name="Srivastava S."/>
            <person name="Dixit A."/>
            <person name="Pal A.K."/>
            <person name="Ghazi I.A."/>
            <person name="Yadav M."/>
            <person name="Pandit A."/>
            <person name="Bhargava A."/>
            <person name="Sureshbabu K."/>
            <person name="Batra K."/>
            <person name="Sharma T.R."/>
            <person name="Mohapatra T."/>
            <person name="Singh N.K."/>
            <person name="Messing J."/>
            <person name="Nelson A.B."/>
            <person name="Fuks G."/>
            <person name="Kavchok S."/>
            <person name="Keizer G."/>
            <person name="Linton E."/>
            <person name="Llaca V."/>
            <person name="Song R."/>
            <person name="Tanyolac B."/>
            <person name="Young S."/>
            <person name="Ho-Il K."/>
            <person name="Hahn J.H."/>
            <person name="Sangsakoo G."/>
            <person name="Vanavichit A."/>
            <person name="de Mattos Luiz.A.T."/>
            <person name="Zimmer P.D."/>
            <person name="Malone G."/>
            <person name="Dellagostin O."/>
            <person name="de Oliveira A.C."/>
            <person name="Bevan M."/>
            <person name="Bancroft I."/>
            <person name="Minx P."/>
            <person name="Cordum H."/>
            <person name="Wilson R."/>
            <person name="Cheng Z."/>
            <person name="Jin W."/>
            <person name="Jiang J."/>
            <person name="Leong S.A."/>
            <person name="Iwama H."/>
            <person name="Gojobori T."/>
            <person name="Itoh T."/>
            <person name="Niimura Y."/>
            <person name="Fujii Y."/>
            <person name="Habara T."/>
            <person name="Sakai H."/>
            <person name="Sato Y."/>
            <person name="Wilson G."/>
            <person name="Kumar K."/>
            <person name="McCouch S."/>
            <person name="Juretic N."/>
            <person name="Hoen D."/>
            <person name="Wright S."/>
            <person name="Bruskiewich R."/>
            <person name="Bureau T."/>
            <person name="Miyao A."/>
            <person name="Hirochika H."/>
            <person name="Nishikawa T."/>
            <person name="Kadowaki K."/>
            <person name="Sugiura M."/>
            <person name="Burr B."/>
            <person name="Sasaki T."/>
        </authorList>
    </citation>
    <scope>NUCLEOTIDE SEQUENCE [LARGE SCALE GENOMIC DNA]</scope>
    <source>
        <strain evidence="9">cv. Nipponbare</strain>
    </source>
</reference>
<dbReference type="Pfam" id="PF00228">
    <property type="entry name" value="Bowman-Birk_leg"/>
    <property type="match status" value="1"/>
</dbReference>
<gene>
    <name evidence="8" type="ordered locus">Os01g0123900</name>
</gene>
<dbReference type="Gramene" id="Os01t0123900-01">
    <property type="protein sequence ID" value="Os01t0123900-01"/>
    <property type="gene ID" value="Os01g0123900"/>
</dbReference>
<dbReference type="OrthoDB" id="580536at2759"/>
<keyword evidence="4" id="KW-1015">Disulfide bond</keyword>
<dbReference type="Gene3D" id="2.10.69.10">
    <property type="entry name" value="Cysteine Protease (Bromelain) Inhibitor, subunit H"/>
    <property type="match status" value="2"/>
</dbReference>
<accession>A0A0P0UXY1</accession>
<keyword evidence="2 5" id="KW-0646">Protease inhibitor</keyword>
<dbReference type="Proteomes" id="UP000000763">
    <property type="component" value="Chromosome 1"/>
</dbReference>
<protein>
    <submittedName>
        <fullName evidence="8">Os01g0123900 protein</fullName>
    </submittedName>
</protein>
<evidence type="ECO:0000256" key="1">
    <source>
        <dbReference type="ARBA" id="ARBA00008506"/>
    </source>
</evidence>
<dbReference type="KEGG" id="dosa:Os01g0123900"/>
<feature type="chain" id="PRO_5024343469" evidence="6">
    <location>
        <begin position="29"/>
        <end position="193"/>
    </location>
</feature>
<evidence type="ECO:0000256" key="3">
    <source>
        <dbReference type="ARBA" id="ARBA00022900"/>
    </source>
</evidence>
<organism evidence="8 9">
    <name type="scientific">Oryza sativa subsp. japonica</name>
    <name type="common">Rice</name>
    <dbReference type="NCBI Taxonomy" id="39947"/>
    <lineage>
        <taxon>Eukaryota</taxon>
        <taxon>Viridiplantae</taxon>
        <taxon>Streptophyta</taxon>
        <taxon>Embryophyta</taxon>
        <taxon>Tracheophyta</taxon>
        <taxon>Spermatophyta</taxon>
        <taxon>Magnoliopsida</taxon>
        <taxon>Liliopsida</taxon>
        <taxon>Poales</taxon>
        <taxon>Poaceae</taxon>
        <taxon>BOP clade</taxon>
        <taxon>Oryzoideae</taxon>
        <taxon>Oryzeae</taxon>
        <taxon>Oryzinae</taxon>
        <taxon>Oryza</taxon>
        <taxon>Oryza sativa</taxon>
    </lineage>
</organism>
<proteinExistence type="inferred from homology"/>
<feature type="signal peptide" evidence="6">
    <location>
        <begin position="1"/>
        <end position="28"/>
    </location>
</feature>
<dbReference type="SUPFAM" id="SSF57247">
    <property type="entry name" value="Bowman-Birk inhibitor, BBI"/>
    <property type="match status" value="2"/>
</dbReference>
<dbReference type="OMA" id="RAMCTRS"/>
<dbReference type="InterPro" id="IPR000877">
    <property type="entry name" value="Prot_inh_BBI"/>
</dbReference>
<dbReference type="AlphaFoldDB" id="A0A0P0UXY1"/>
<reference evidence="9" key="2">
    <citation type="journal article" date="2008" name="Nucleic Acids Res.">
        <title>The rice annotation project database (RAP-DB): 2008 update.</title>
        <authorList>
            <consortium name="The rice annotation project (RAP)"/>
        </authorList>
    </citation>
    <scope>GENOME REANNOTATION</scope>
    <source>
        <strain evidence="9">cv. Nipponbare</strain>
    </source>
</reference>
<dbReference type="EMBL" id="AP008207">
    <property type="protein sequence ID" value="BAF03799.1"/>
    <property type="molecule type" value="Genomic_DNA"/>
</dbReference>
<dbReference type="InterPro" id="IPR035995">
    <property type="entry name" value="Bowman-Birk_prot_inh"/>
</dbReference>